<accession>A0A0F9GNP3</accession>
<feature type="non-terminal residue" evidence="1">
    <location>
        <position position="86"/>
    </location>
</feature>
<proteinExistence type="predicted"/>
<sequence length="86" mass="10059">MLQDSNLLAPLSTLNKVGQKFKKGYSYPSQSTILRHIETFYNEVFSIRTLNRRLRRLEDLGYIVRQRRTKTLPGGLKSFTSTMYTL</sequence>
<reference evidence="1" key="1">
    <citation type="journal article" date="2015" name="Nature">
        <title>Complex archaea that bridge the gap between prokaryotes and eukaryotes.</title>
        <authorList>
            <person name="Spang A."/>
            <person name="Saw J.H."/>
            <person name="Jorgensen S.L."/>
            <person name="Zaremba-Niedzwiedzka K."/>
            <person name="Martijn J."/>
            <person name="Lind A.E."/>
            <person name="van Eijk R."/>
            <person name="Schleper C."/>
            <person name="Guy L."/>
            <person name="Ettema T.J."/>
        </authorList>
    </citation>
    <scope>NUCLEOTIDE SEQUENCE</scope>
</reference>
<gene>
    <name evidence="1" type="ORF">LCGC14_2098910</name>
</gene>
<organism evidence="1">
    <name type="scientific">marine sediment metagenome</name>
    <dbReference type="NCBI Taxonomy" id="412755"/>
    <lineage>
        <taxon>unclassified sequences</taxon>
        <taxon>metagenomes</taxon>
        <taxon>ecological metagenomes</taxon>
    </lineage>
</organism>
<protein>
    <recommendedName>
        <fullName evidence="2">LexA repressor DNA-binding domain-containing protein</fullName>
    </recommendedName>
</protein>
<dbReference type="AlphaFoldDB" id="A0A0F9GNP3"/>
<evidence type="ECO:0008006" key="2">
    <source>
        <dbReference type="Google" id="ProtNLM"/>
    </source>
</evidence>
<name>A0A0F9GNP3_9ZZZZ</name>
<evidence type="ECO:0000313" key="1">
    <source>
        <dbReference type="EMBL" id="KKL71040.1"/>
    </source>
</evidence>
<comment type="caution">
    <text evidence="1">The sequence shown here is derived from an EMBL/GenBank/DDBJ whole genome shotgun (WGS) entry which is preliminary data.</text>
</comment>
<dbReference type="EMBL" id="LAZR01025711">
    <property type="protein sequence ID" value="KKL71040.1"/>
    <property type="molecule type" value="Genomic_DNA"/>
</dbReference>